<protein>
    <submittedName>
        <fullName evidence="1">Unannotated protein</fullName>
    </submittedName>
</protein>
<dbReference type="InterPro" id="IPR011008">
    <property type="entry name" value="Dimeric_a/b-barrel"/>
</dbReference>
<dbReference type="SUPFAM" id="SSF54909">
    <property type="entry name" value="Dimeric alpha+beta barrel"/>
    <property type="match status" value="1"/>
</dbReference>
<dbReference type="EMBL" id="CAFBRV010000149">
    <property type="protein sequence ID" value="CAB5122660.1"/>
    <property type="molecule type" value="Genomic_DNA"/>
</dbReference>
<organism evidence="1">
    <name type="scientific">freshwater metagenome</name>
    <dbReference type="NCBI Taxonomy" id="449393"/>
    <lineage>
        <taxon>unclassified sequences</taxon>
        <taxon>metagenomes</taxon>
        <taxon>ecological metagenomes</taxon>
    </lineage>
</organism>
<dbReference type="AlphaFoldDB" id="A0A6J7VV09"/>
<gene>
    <name evidence="1" type="ORF">UFOPK4410_01134</name>
</gene>
<sequence>MKKFVFLYNSEPNETPTDDVMDVWMSWFNSIAGSIVEMGNPFNGGTLVTADSSSVIPPENNPISGYTVIKAEDLDAAIAIAKTCPGKSGMQVYEAIEM</sequence>
<proteinExistence type="predicted"/>
<reference evidence="1" key="1">
    <citation type="submission" date="2020-05" db="EMBL/GenBank/DDBJ databases">
        <authorList>
            <person name="Chiriac C."/>
            <person name="Salcher M."/>
            <person name="Ghai R."/>
            <person name="Kavagutti S V."/>
        </authorList>
    </citation>
    <scope>NUCLEOTIDE SEQUENCE</scope>
</reference>
<evidence type="ECO:0000313" key="1">
    <source>
        <dbReference type="EMBL" id="CAB5122660.1"/>
    </source>
</evidence>
<dbReference type="Gene3D" id="3.30.70.1060">
    <property type="entry name" value="Dimeric alpha+beta barrel"/>
    <property type="match status" value="1"/>
</dbReference>
<accession>A0A6J7VV09</accession>
<name>A0A6J7VV09_9ZZZZ</name>